<accession>A0AAD6N5E4</accession>
<feature type="region of interest" description="Disordered" evidence="1">
    <location>
        <begin position="609"/>
        <end position="648"/>
    </location>
</feature>
<reference evidence="2" key="1">
    <citation type="journal article" date="2023" name="IMA Fungus">
        <title>Comparative genomic study of the Penicillium genus elucidates a diverse pangenome and 15 lateral gene transfer events.</title>
        <authorList>
            <person name="Petersen C."/>
            <person name="Sorensen T."/>
            <person name="Nielsen M.R."/>
            <person name="Sondergaard T.E."/>
            <person name="Sorensen J.L."/>
            <person name="Fitzpatrick D.A."/>
            <person name="Frisvad J.C."/>
            <person name="Nielsen K.L."/>
        </authorList>
    </citation>
    <scope>NUCLEOTIDE SEQUENCE</scope>
    <source>
        <strain evidence="2">IBT 15450</strain>
    </source>
</reference>
<evidence type="ECO:0000313" key="2">
    <source>
        <dbReference type="EMBL" id="KAJ6034360.1"/>
    </source>
</evidence>
<keyword evidence="3" id="KW-1185">Reference proteome</keyword>
<proteinExistence type="predicted"/>
<feature type="compositionally biased region" description="Basic and acidic residues" evidence="1">
    <location>
        <begin position="635"/>
        <end position="645"/>
    </location>
</feature>
<evidence type="ECO:0000256" key="1">
    <source>
        <dbReference type="SAM" id="MobiDB-lite"/>
    </source>
</evidence>
<protein>
    <submittedName>
        <fullName evidence="2">Uncharacterized protein</fullName>
    </submittedName>
</protein>
<sequence length="710" mass="79013">MKRRIRQALAANKTRIGPKRRAKRFRKRVPEDRVYPTFISVDINVPVSPETGSLGENPTRFNTDTVQYEESDESRVSRVMNPDPSEPSEDGILGVAVIAEFKPVGASCVDIQSATPASTHPDVYFKDRPGSSLSGDNTFSTPQRELSFKRVFPKNWNTNSIASATTGSAHMAPDASQLVSIMCIPSSPPSSISSKQNVRPTTLYTASTVRSKPLAGGSGQNESTSHSKLRSAAPTVEERQNTRSSSRSSHSKGKHPQAAKIFDVSKGIPRTETPSTNSPLDKRLGTPSLSRSSHVKGKRFGRTTTMTDISTQTERNPRSSTPIAVPTMANLMKRLPPSHFSHWNDKHDQDTTALASVSAHAEKTSRSKPRFPMSKHPEVPHLSHVSHLNRKRDHATSTNSINDQNLENLVPLPLNIHKTGHDPLSYRARMESRESSSSSNTEDEKPVRTEWPIECHPAPYSLGDHFSEHEDAPWLLPVDSDDSEEYIESSPYSEPQPCLISLWGYSEAQKAAHRSPTSDDPRDMYHPGYSSYSHYSQIQYGSSSTDWQSKPANIVPNSSVYPLHTKNPNRNRREVNAQFIPRDVLDKMRNGALPDRTPQMPVLPMKITRKPVHSPTSSGSATRNSPQQQTSRPVSYREDCREHQTRPQTLQRYPLEGSYTIRQAEGNFARRELNQGTVARYARCLSSQLADNKTPEPQEALRQLIATAAL</sequence>
<feature type="region of interest" description="Disordered" evidence="1">
    <location>
        <begin position="428"/>
        <end position="448"/>
    </location>
</feature>
<dbReference type="EMBL" id="JAQJZL010000010">
    <property type="protein sequence ID" value="KAJ6034360.1"/>
    <property type="molecule type" value="Genomic_DNA"/>
</dbReference>
<dbReference type="AlphaFoldDB" id="A0AAD6N5E4"/>
<name>A0AAD6N5E4_PENCN</name>
<gene>
    <name evidence="2" type="ORF">N7460_008535</name>
</gene>
<evidence type="ECO:0000313" key="3">
    <source>
        <dbReference type="Proteomes" id="UP001219568"/>
    </source>
</evidence>
<dbReference type="Proteomes" id="UP001219568">
    <property type="component" value="Unassembled WGS sequence"/>
</dbReference>
<reference evidence="2" key="2">
    <citation type="submission" date="2023-01" db="EMBL/GenBank/DDBJ databases">
        <authorList>
            <person name="Petersen C."/>
        </authorList>
    </citation>
    <scope>NUCLEOTIDE SEQUENCE</scope>
    <source>
        <strain evidence="2">IBT 15450</strain>
    </source>
</reference>
<feature type="region of interest" description="Disordered" evidence="1">
    <location>
        <begin position="206"/>
        <end position="322"/>
    </location>
</feature>
<organism evidence="2 3">
    <name type="scientific">Penicillium canescens</name>
    <dbReference type="NCBI Taxonomy" id="5083"/>
    <lineage>
        <taxon>Eukaryota</taxon>
        <taxon>Fungi</taxon>
        <taxon>Dikarya</taxon>
        <taxon>Ascomycota</taxon>
        <taxon>Pezizomycotina</taxon>
        <taxon>Eurotiomycetes</taxon>
        <taxon>Eurotiomycetidae</taxon>
        <taxon>Eurotiales</taxon>
        <taxon>Aspergillaceae</taxon>
        <taxon>Penicillium</taxon>
    </lineage>
</organism>
<feature type="compositionally biased region" description="Polar residues" evidence="1">
    <location>
        <begin position="302"/>
        <end position="322"/>
    </location>
</feature>
<feature type="region of interest" description="Disordered" evidence="1">
    <location>
        <begin position="351"/>
        <end position="399"/>
    </location>
</feature>
<feature type="compositionally biased region" description="Polar residues" evidence="1">
    <location>
        <begin position="614"/>
        <end position="633"/>
    </location>
</feature>
<comment type="caution">
    <text evidence="2">The sequence shown here is derived from an EMBL/GenBank/DDBJ whole genome shotgun (WGS) entry which is preliminary data.</text>
</comment>